<evidence type="ECO:0000256" key="2">
    <source>
        <dbReference type="SAM" id="SignalP"/>
    </source>
</evidence>
<feature type="signal peptide" evidence="2">
    <location>
        <begin position="1"/>
        <end position="19"/>
    </location>
</feature>
<feature type="compositionally biased region" description="Pro residues" evidence="1">
    <location>
        <begin position="359"/>
        <end position="370"/>
    </location>
</feature>
<name>A0A8J2JBL4_9HEXA</name>
<sequence>MKSYKILSTLLLVVGLTQGDVVVHYKAYGNISEVGFDLESPKITDFGTWGEPTHCPPGKVVTGFQLKVEPKSSVDDTALNGVRFYCGTPGGSNETRQVITSKVGHFGKWGRVFDCPTYAVGFELKSHEYQGPRGDDTAANNMKLHCVGGGVMEGFHDNGQNYINSRYTDPRMCPTGKGICAIQTQVERYQLFGDDTSLNNIRVKCCDILSAPEIPIAGIPIVGDSTSAPATQPESPAPEAATTEAEPSKPAPVPEVVTEAEPVKPAPVPEVATTEAESSTSAPVPETAAPEAEPATSAPVPEASTPEAEAITSVPVPEAAAPEADPATSAPVPEASTPEADPATPVPAPQPEAAAPEAEPVPPEAEPPTLAPQAAAPEVEIVTPVPETAAPEVEIVTPV</sequence>
<protein>
    <submittedName>
        <fullName evidence="3">Uncharacterized protein</fullName>
    </submittedName>
</protein>
<keyword evidence="4" id="KW-1185">Reference proteome</keyword>
<gene>
    <name evidence="3" type="ORF">AFUS01_LOCUS5349</name>
</gene>
<evidence type="ECO:0000313" key="3">
    <source>
        <dbReference type="EMBL" id="CAG7714351.1"/>
    </source>
</evidence>
<accession>A0A8J2JBL4</accession>
<feature type="chain" id="PRO_5035164864" evidence="2">
    <location>
        <begin position="20"/>
        <end position="399"/>
    </location>
</feature>
<dbReference type="Pfam" id="PF03762">
    <property type="entry name" value="VOMI"/>
    <property type="match status" value="1"/>
</dbReference>
<dbReference type="Proteomes" id="UP000708208">
    <property type="component" value="Unassembled WGS sequence"/>
</dbReference>
<dbReference type="PANTHER" id="PTHR18841">
    <property type="entry name" value="VITELLINE MEMBRANE OUTER LAYER PROTEIN I-RELATED"/>
    <property type="match status" value="1"/>
</dbReference>
<dbReference type="EMBL" id="CAJVCH010034041">
    <property type="protein sequence ID" value="CAG7714351.1"/>
    <property type="molecule type" value="Genomic_DNA"/>
</dbReference>
<evidence type="ECO:0000256" key="1">
    <source>
        <dbReference type="SAM" id="MobiDB-lite"/>
    </source>
</evidence>
<feature type="compositionally biased region" description="Low complexity" evidence="1">
    <location>
        <begin position="225"/>
        <end position="245"/>
    </location>
</feature>
<feature type="non-terminal residue" evidence="3">
    <location>
        <position position="399"/>
    </location>
</feature>
<proteinExistence type="predicted"/>
<dbReference type="PANTHER" id="PTHR18841:SF0">
    <property type="entry name" value="VITELLINE MEMBRANE OUTER LAYER 1 HOMOLOG A-RELATED"/>
    <property type="match status" value="1"/>
</dbReference>
<dbReference type="InterPro" id="IPR005515">
    <property type="entry name" value="VOMI"/>
</dbReference>
<comment type="caution">
    <text evidence="3">The sequence shown here is derived from an EMBL/GenBank/DDBJ whole genome shotgun (WGS) entry which is preliminary data.</text>
</comment>
<dbReference type="OrthoDB" id="6344411at2759"/>
<feature type="region of interest" description="Disordered" evidence="1">
    <location>
        <begin position="225"/>
        <end position="377"/>
    </location>
</feature>
<evidence type="ECO:0000313" key="4">
    <source>
        <dbReference type="Proteomes" id="UP000708208"/>
    </source>
</evidence>
<feature type="compositionally biased region" description="Low complexity" evidence="1">
    <location>
        <begin position="269"/>
        <end position="331"/>
    </location>
</feature>
<keyword evidence="2" id="KW-0732">Signal</keyword>
<dbReference type="GO" id="GO:0005615">
    <property type="term" value="C:extracellular space"/>
    <property type="evidence" value="ECO:0007669"/>
    <property type="project" value="TreeGrafter"/>
</dbReference>
<dbReference type="AlphaFoldDB" id="A0A8J2JBL4"/>
<organism evidence="3 4">
    <name type="scientific">Allacma fusca</name>
    <dbReference type="NCBI Taxonomy" id="39272"/>
    <lineage>
        <taxon>Eukaryota</taxon>
        <taxon>Metazoa</taxon>
        <taxon>Ecdysozoa</taxon>
        <taxon>Arthropoda</taxon>
        <taxon>Hexapoda</taxon>
        <taxon>Collembola</taxon>
        <taxon>Symphypleona</taxon>
        <taxon>Sminthuridae</taxon>
        <taxon>Allacma</taxon>
    </lineage>
</organism>
<reference evidence="3" key="1">
    <citation type="submission" date="2021-06" db="EMBL/GenBank/DDBJ databases">
        <authorList>
            <person name="Hodson N. C."/>
            <person name="Mongue J. A."/>
            <person name="Jaron S. K."/>
        </authorList>
    </citation>
    <scope>NUCLEOTIDE SEQUENCE</scope>
</reference>
<dbReference type="CDD" id="cd00220">
    <property type="entry name" value="VMO-I"/>
    <property type="match status" value="1"/>
</dbReference>